<gene>
    <name evidence="1" type="ORF">F902_03272</name>
</gene>
<keyword evidence="2" id="KW-1185">Reference proteome</keyword>
<dbReference type="PATRIC" id="fig|1217700.3.peg.3184"/>
<sequence length="89" mass="10090">MFKVGDKVVLIEGEDSRIFVVDFAGWDTNLSVTGLGKYKDIRGYVWDKKLFRLATNEEIAAGHRIDNDLGDDSHIENHISHNCKVINND</sequence>
<evidence type="ECO:0000313" key="1">
    <source>
        <dbReference type="EMBL" id="ENX56175.1"/>
    </source>
</evidence>
<accession>N9SYN5</accession>
<proteinExistence type="predicted"/>
<reference evidence="1 2" key="1">
    <citation type="submission" date="2013-02" db="EMBL/GenBank/DDBJ databases">
        <title>The Genome Sequence of Acinetobacter sp. CIP 70.18.</title>
        <authorList>
            <consortium name="The Broad Institute Genome Sequencing Platform"/>
            <consortium name="The Broad Institute Genome Sequencing Center for Infectious Disease"/>
            <person name="Cerqueira G."/>
            <person name="Feldgarden M."/>
            <person name="Courvalin P."/>
            <person name="Perichon B."/>
            <person name="Grillot-Courvalin C."/>
            <person name="Clermont D."/>
            <person name="Rocha E."/>
            <person name="Yoon E.-J."/>
            <person name="Nemec A."/>
            <person name="Walker B."/>
            <person name="Young S.K."/>
            <person name="Zeng Q."/>
            <person name="Gargeya S."/>
            <person name="Fitzgerald M."/>
            <person name="Haas B."/>
            <person name="Abouelleil A."/>
            <person name="Alvarado L."/>
            <person name="Arachchi H.M."/>
            <person name="Berlin A.M."/>
            <person name="Chapman S.B."/>
            <person name="Dewar J."/>
            <person name="Goldberg J."/>
            <person name="Griggs A."/>
            <person name="Gujja S."/>
            <person name="Hansen M."/>
            <person name="Howarth C."/>
            <person name="Imamovic A."/>
            <person name="Larimer J."/>
            <person name="McCowan C."/>
            <person name="Murphy C."/>
            <person name="Neiman D."/>
            <person name="Pearson M."/>
            <person name="Priest M."/>
            <person name="Roberts A."/>
            <person name="Saif S."/>
            <person name="Shea T."/>
            <person name="Sisk P."/>
            <person name="Sykes S."/>
            <person name="Wortman J."/>
            <person name="Nusbaum C."/>
            <person name="Birren B."/>
        </authorList>
    </citation>
    <scope>NUCLEOTIDE SEQUENCE [LARGE SCALE GENOMIC DNA]</scope>
    <source>
        <strain evidence="1 2">CIP 70.18</strain>
    </source>
</reference>
<dbReference type="AlphaFoldDB" id="N9SYN5"/>
<dbReference type="OrthoDB" id="6708166at2"/>
<organism evidence="1 2">
    <name type="scientific">Acinetobacter higginsii</name>
    <dbReference type="NCBI Taxonomy" id="70347"/>
    <lineage>
        <taxon>Bacteria</taxon>
        <taxon>Pseudomonadati</taxon>
        <taxon>Pseudomonadota</taxon>
        <taxon>Gammaproteobacteria</taxon>
        <taxon>Moraxellales</taxon>
        <taxon>Moraxellaceae</taxon>
        <taxon>Acinetobacter</taxon>
    </lineage>
</organism>
<dbReference type="RefSeq" id="WP_005204983.1">
    <property type="nucleotide sequence ID" value="NZ_KB850072.1"/>
</dbReference>
<dbReference type="HOGENOM" id="CLU_180525_0_0_6"/>
<comment type="caution">
    <text evidence="1">The sequence shown here is derived from an EMBL/GenBank/DDBJ whole genome shotgun (WGS) entry which is preliminary data.</text>
</comment>
<evidence type="ECO:0000313" key="2">
    <source>
        <dbReference type="Proteomes" id="UP000013084"/>
    </source>
</evidence>
<name>N9SYN5_9GAMM</name>
<dbReference type="EMBL" id="APRN01000038">
    <property type="protein sequence ID" value="ENX56175.1"/>
    <property type="molecule type" value="Genomic_DNA"/>
</dbReference>
<dbReference type="Proteomes" id="UP000013084">
    <property type="component" value="Unassembled WGS sequence"/>
</dbReference>
<protein>
    <submittedName>
        <fullName evidence="1">Uncharacterized protein</fullName>
    </submittedName>
</protein>